<name>A0A9D3YX74_DREPO</name>
<evidence type="ECO:0000313" key="2">
    <source>
        <dbReference type="EMBL" id="KAH3709013.1"/>
    </source>
</evidence>
<proteinExistence type="predicted"/>
<keyword evidence="1" id="KW-0812">Transmembrane</keyword>
<protein>
    <submittedName>
        <fullName evidence="2">Uncharacterized protein</fullName>
    </submittedName>
</protein>
<reference evidence="2" key="1">
    <citation type="journal article" date="2019" name="bioRxiv">
        <title>The Genome of the Zebra Mussel, Dreissena polymorpha: A Resource for Invasive Species Research.</title>
        <authorList>
            <person name="McCartney M.A."/>
            <person name="Auch B."/>
            <person name="Kono T."/>
            <person name="Mallez S."/>
            <person name="Zhang Y."/>
            <person name="Obille A."/>
            <person name="Becker A."/>
            <person name="Abrahante J.E."/>
            <person name="Garbe J."/>
            <person name="Badalamenti J.P."/>
            <person name="Herman A."/>
            <person name="Mangelson H."/>
            <person name="Liachko I."/>
            <person name="Sullivan S."/>
            <person name="Sone E.D."/>
            <person name="Koren S."/>
            <person name="Silverstein K.A.T."/>
            <person name="Beckman K.B."/>
            <person name="Gohl D.M."/>
        </authorList>
    </citation>
    <scope>NUCLEOTIDE SEQUENCE</scope>
    <source>
        <strain evidence="2">Duluth1</strain>
        <tissue evidence="2">Whole animal</tissue>
    </source>
</reference>
<keyword evidence="1" id="KW-1133">Transmembrane helix</keyword>
<organism evidence="2 3">
    <name type="scientific">Dreissena polymorpha</name>
    <name type="common">Zebra mussel</name>
    <name type="synonym">Mytilus polymorpha</name>
    <dbReference type="NCBI Taxonomy" id="45954"/>
    <lineage>
        <taxon>Eukaryota</taxon>
        <taxon>Metazoa</taxon>
        <taxon>Spiralia</taxon>
        <taxon>Lophotrochozoa</taxon>
        <taxon>Mollusca</taxon>
        <taxon>Bivalvia</taxon>
        <taxon>Autobranchia</taxon>
        <taxon>Heteroconchia</taxon>
        <taxon>Euheterodonta</taxon>
        <taxon>Imparidentia</taxon>
        <taxon>Neoheterodontei</taxon>
        <taxon>Myida</taxon>
        <taxon>Dreissenoidea</taxon>
        <taxon>Dreissenidae</taxon>
        <taxon>Dreissena</taxon>
    </lineage>
</organism>
<dbReference type="EMBL" id="JAIWYP010000014">
    <property type="protein sequence ID" value="KAH3709013.1"/>
    <property type="molecule type" value="Genomic_DNA"/>
</dbReference>
<comment type="caution">
    <text evidence="2">The sequence shown here is derived from an EMBL/GenBank/DDBJ whole genome shotgun (WGS) entry which is preliminary data.</text>
</comment>
<sequence length="52" mass="6176">MAAPLMFEYIPNRWRVYLIALPNWALWGGALAAFCYWSRDWKDIHIFILDGC</sequence>
<evidence type="ECO:0000313" key="3">
    <source>
        <dbReference type="Proteomes" id="UP000828390"/>
    </source>
</evidence>
<dbReference type="AlphaFoldDB" id="A0A9D3YX74"/>
<accession>A0A9D3YX74</accession>
<reference evidence="2" key="2">
    <citation type="submission" date="2020-11" db="EMBL/GenBank/DDBJ databases">
        <authorList>
            <person name="McCartney M.A."/>
            <person name="Auch B."/>
            <person name="Kono T."/>
            <person name="Mallez S."/>
            <person name="Becker A."/>
            <person name="Gohl D.M."/>
            <person name="Silverstein K.A.T."/>
            <person name="Koren S."/>
            <person name="Bechman K.B."/>
            <person name="Herman A."/>
            <person name="Abrahante J.E."/>
            <person name="Garbe J."/>
        </authorList>
    </citation>
    <scope>NUCLEOTIDE SEQUENCE</scope>
    <source>
        <strain evidence="2">Duluth1</strain>
        <tissue evidence="2">Whole animal</tissue>
    </source>
</reference>
<keyword evidence="3" id="KW-1185">Reference proteome</keyword>
<evidence type="ECO:0000256" key="1">
    <source>
        <dbReference type="SAM" id="Phobius"/>
    </source>
</evidence>
<dbReference type="Proteomes" id="UP000828390">
    <property type="component" value="Unassembled WGS sequence"/>
</dbReference>
<gene>
    <name evidence="2" type="ORF">DPMN_068473</name>
</gene>
<feature type="transmembrane region" description="Helical" evidence="1">
    <location>
        <begin position="14"/>
        <end position="37"/>
    </location>
</feature>
<keyword evidence="1" id="KW-0472">Membrane</keyword>